<sequence length="210" mass="22910">MSPPEEESAGLAAATTPETVLPLTGAGAGPRRTKLSWAQLVRLESIFAQTWYPSWNTEGALGRPWNLLLHAANSPLPHSREHQQINVWFCNRRTKAKREKETMPDSFIPSHAQAALKSKRARPTEASLDTLGSTTMTREPTPEPAPSSRASSTTPDPRPIALPSTRQRFIGRQYSGQTLFVAVGRTARLRDIHGLSGPICQPTSVPGPFA</sequence>
<dbReference type="EMBL" id="AFRT01000058">
    <property type="protein sequence ID" value="ELU45639.1"/>
    <property type="molecule type" value="Genomic_DNA"/>
</dbReference>
<protein>
    <submittedName>
        <fullName evidence="4">Homeobox domain-containing protein</fullName>
    </submittedName>
</protein>
<dbReference type="GO" id="GO:0003677">
    <property type="term" value="F:DNA binding"/>
    <property type="evidence" value="ECO:0007669"/>
    <property type="project" value="UniProtKB-UniRule"/>
</dbReference>
<comment type="subcellular location">
    <subcellularLocation>
        <location evidence="1">Nucleus</location>
    </subcellularLocation>
</comment>
<dbReference type="OrthoDB" id="3260841at2759"/>
<dbReference type="HOGENOM" id="CLU_1310833_0_0_1"/>
<dbReference type="Proteomes" id="UP000011668">
    <property type="component" value="Unassembled WGS sequence"/>
</dbReference>
<dbReference type="Gene3D" id="1.10.10.60">
    <property type="entry name" value="Homeodomain-like"/>
    <property type="match status" value="1"/>
</dbReference>
<name>L8XAD4_THACA</name>
<feature type="compositionally biased region" description="Low complexity" evidence="2">
    <location>
        <begin position="146"/>
        <end position="155"/>
    </location>
</feature>
<dbReference type="AlphaFoldDB" id="L8XAD4"/>
<feature type="region of interest" description="Disordered" evidence="2">
    <location>
        <begin position="99"/>
        <end position="168"/>
    </location>
</feature>
<keyword evidence="1 4" id="KW-0371">Homeobox</keyword>
<evidence type="ECO:0000313" key="5">
    <source>
        <dbReference type="Proteomes" id="UP000011668"/>
    </source>
</evidence>
<evidence type="ECO:0000313" key="4">
    <source>
        <dbReference type="EMBL" id="ELU45639.1"/>
    </source>
</evidence>
<evidence type="ECO:0000256" key="1">
    <source>
        <dbReference type="PROSITE-ProRule" id="PRU00108"/>
    </source>
</evidence>
<accession>L8XAD4</accession>
<dbReference type="PROSITE" id="PS50071">
    <property type="entry name" value="HOMEOBOX_2"/>
    <property type="match status" value="1"/>
</dbReference>
<evidence type="ECO:0000256" key="2">
    <source>
        <dbReference type="SAM" id="MobiDB-lite"/>
    </source>
</evidence>
<proteinExistence type="predicted"/>
<gene>
    <name evidence="4" type="ORF">AG1IA_00330</name>
</gene>
<keyword evidence="1" id="KW-0539">Nucleus</keyword>
<evidence type="ECO:0000259" key="3">
    <source>
        <dbReference type="PROSITE" id="PS50071"/>
    </source>
</evidence>
<dbReference type="SUPFAM" id="SSF46689">
    <property type="entry name" value="Homeodomain-like"/>
    <property type="match status" value="1"/>
</dbReference>
<dbReference type="InterPro" id="IPR009057">
    <property type="entry name" value="Homeodomain-like_sf"/>
</dbReference>
<dbReference type="SMART" id="SM00389">
    <property type="entry name" value="HOX"/>
    <property type="match status" value="1"/>
</dbReference>
<dbReference type="GO" id="GO:0005634">
    <property type="term" value="C:nucleus"/>
    <property type="evidence" value="ECO:0007669"/>
    <property type="project" value="UniProtKB-SubCell"/>
</dbReference>
<feature type="domain" description="Homeobox" evidence="3">
    <location>
        <begin position="26"/>
        <end position="99"/>
    </location>
</feature>
<feature type="DNA-binding region" description="Homeobox" evidence="1">
    <location>
        <begin position="28"/>
        <end position="100"/>
    </location>
</feature>
<feature type="region of interest" description="Disordered" evidence="2">
    <location>
        <begin position="1"/>
        <end position="28"/>
    </location>
</feature>
<comment type="caution">
    <text evidence="4">The sequence shown here is derived from an EMBL/GenBank/DDBJ whole genome shotgun (WGS) entry which is preliminary data.</text>
</comment>
<reference evidence="4 5" key="1">
    <citation type="journal article" date="2013" name="Nat. Commun.">
        <title>The evolution and pathogenic mechanisms of the rice sheath blight pathogen.</title>
        <authorList>
            <person name="Zheng A."/>
            <person name="Lin R."/>
            <person name="Xu L."/>
            <person name="Qin P."/>
            <person name="Tang C."/>
            <person name="Ai P."/>
            <person name="Zhang D."/>
            <person name="Liu Y."/>
            <person name="Sun Z."/>
            <person name="Feng H."/>
            <person name="Wang Y."/>
            <person name="Chen Y."/>
            <person name="Liang X."/>
            <person name="Fu R."/>
            <person name="Li Q."/>
            <person name="Zhang J."/>
            <person name="Yu X."/>
            <person name="Xie Z."/>
            <person name="Ding L."/>
            <person name="Guan P."/>
            <person name="Tang J."/>
            <person name="Liang Y."/>
            <person name="Wang S."/>
            <person name="Deng Q."/>
            <person name="Li S."/>
            <person name="Zhu J."/>
            <person name="Wang L."/>
            <person name="Liu H."/>
            <person name="Li P."/>
        </authorList>
    </citation>
    <scope>NUCLEOTIDE SEQUENCE [LARGE SCALE GENOMIC DNA]</scope>
    <source>
        <strain evidence="5">AG-1 IA</strain>
    </source>
</reference>
<dbReference type="CDD" id="cd00086">
    <property type="entry name" value="homeodomain"/>
    <property type="match status" value="1"/>
</dbReference>
<organism evidence="4 5">
    <name type="scientific">Thanatephorus cucumeris (strain AG1-IA)</name>
    <name type="common">Rice sheath blight fungus</name>
    <name type="synonym">Rhizoctonia solani</name>
    <dbReference type="NCBI Taxonomy" id="983506"/>
    <lineage>
        <taxon>Eukaryota</taxon>
        <taxon>Fungi</taxon>
        <taxon>Dikarya</taxon>
        <taxon>Basidiomycota</taxon>
        <taxon>Agaricomycotina</taxon>
        <taxon>Agaricomycetes</taxon>
        <taxon>Cantharellales</taxon>
        <taxon>Ceratobasidiaceae</taxon>
        <taxon>Rhizoctonia</taxon>
        <taxon>Rhizoctonia solani AG-1</taxon>
    </lineage>
</organism>
<keyword evidence="5" id="KW-1185">Reference proteome</keyword>
<keyword evidence="1 4" id="KW-0238">DNA-binding</keyword>
<dbReference type="InterPro" id="IPR001356">
    <property type="entry name" value="HD"/>
</dbReference>
<dbReference type="STRING" id="983506.L8XAD4"/>